<dbReference type="InterPro" id="IPR050924">
    <property type="entry name" value="Peroxiredoxin_BCP/PrxQ"/>
</dbReference>
<dbReference type="Gene3D" id="3.40.30.10">
    <property type="entry name" value="Glutaredoxin"/>
    <property type="match status" value="1"/>
</dbReference>
<evidence type="ECO:0000256" key="11">
    <source>
        <dbReference type="ARBA" id="ARBA00041373"/>
    </source>
</evidence>
<dbReference type="PROSITE" id="PS51352">
    <property type="entry name" value="THIOREDOXIN_2"/>
    <property type="match status" value="1"/>
</dbReference>
<comment type="similarity">
    <text evidence="10">Belongs to the peroxiredoxin family. BCP/PrxQ subfamily.</text>
</comment>
<evidence type="ECO:0000256" key="2">
    <source>
        <dbReference type="ARBA" id="ARBA00011245"/>
    </source>
</evidence>
<comment type="caution">
    <text evidence="14">The sequence shown here is derived from an EMBL/GenBank/DDBJ whole genome shotgun (WGS) entry which is preliminary data.</text>
</comment>
<dbReference type="Proteomes" id="UP000600080">
    <property type="component" value="Unassembled WGS sequence"/>
</dbReference>
<keyword evidence="7" id="KW-1015">Disulfide bond</keyword>
<dbReference type="InterPro" id="IPR000866">
    <property type="entry name" value="AhpC/TSA"/>
</dbReference>
<proteinExistence type="inferred from homology"/>
<dbReference type="SUPFAM" id="SSF52833">
    <property type="entry name" value="Thioredoxin-like"/>
    <property type="match status" value="1"/>
</dbReference>
<sequence length="161" mass="17723">MASAPQTGTPVPDFTLPGGVLTGDRFERRDYTLSARRGRPLVLAFYPGDDTSVCTKQLCSYSSGLERFQDQEAEVWGISPQDVDSHERFARKHDLRMPLLADTDRQVARAFGIAAPGIGVRRAVFLLGPDGTLHWKHVALLGATFQSLDTLTRRLADLPTV</sequence>
<keyword evidence="8" id="KW-0676">Redox-active center</keyword>
<comment type="function">
    <text evidence="1">Thiol-specific peroxidase that catalyzes the reduction of hydrogen peroxide and organic hydroperoxides to water and alcohols, respectively. Plays a role in cell protection against oxidative stress by detoxifying peroxides and as sensor of hydrogen peroxide-mediated signaling events.</text>
</comment>
<evidence type="ECO:0000256" key="12">
    <source>
        <dbReference type="ARBA" id="ARBA00049091"/>
    </source>
</evidence>
<evidence type="ECO:0000256" key="4">
    <source>
        <dbReference type="ARBA" id="ARBA00022559"/>
    </source>
</evidence>
<dbReference type="InterPro" id="IPR036249">
    <property type="entry name" value="Thioredoxin-like_sf"/>
</dbReference>
<keyword evidence="15" id="KW-1185">Reference proteome</keyword>
<evidence type="ECO:0000256" key="5">
    <source>
        <dbReference type="ARBA" id="ARBA00022862"/>
    </source>
</evidence>
<dbReference type="GeneID" id="301547675"/>
<gene>
    <name evidence="14" type="ORF">GCM10012285_18340</name>
</gene>
<organism evidence="14 15">
    <name type="scientific">Streptomyces kronopolitis</name>
    <dbReference type="NCBI Taxonomy" id="1612435"/>
    <lineage>
        <taxon>Bacteria</taxon>
        <taxon>Bacillati</taxon>
        <taxon>Actinomycetota</taxon>
        <taxon>Actinomycetes</taxon>
        <taxon>Kitasatosporales</taxon>
        <taxon>Streptomycetaceae</taxon>
        <taxon>Streptomyces</taxon>
    </lineage>
</organism>
<dbReference type="InterPro" id="IPR013766">
    <property type="entry name" value="Thioredoxin_domain"/>
</dbReference>
<evidence type="ECO:0000259" key="13">
    <source>
        <dbReference type="PROSITE" id="PS51352"/>
    </source>
</evidence>
<dbReference type="EMBL" id="BMND01000005">
    <property type="protein sequence ID" value="GGN40384.1"/>
    <property type="molecule type" value="Genomic_DNA"/>
</dbReference>
<keyword evidence="4" id="KW-0575">Peroxidase</keyword>
<evidence type="ECO:0000256" key="9">
    <source>
        <dbReference type="ARBA" id="ARBA00032824"/>
    </source>
</evidence>
<evidence type="ECO:0000256" key="6">
    <source>
        <dbReference type="ARBA" id="ARBA00023002"/>
    </source>
</evidence>
<dbReference type="PANTHER" id="PTHR42801:SF4">
    <property type="entry name" value="AHPC_TSA FAMILY PROTEIN"/>
    <property type="match status" value="1"/>
</dbReference>
<dbReference type="InterPro" id="IPR024706">
    <property type="entry name" value="Peroxiredoxin_AhpC-typ"/>
</dbReference>
<feature type="domain" description="Thioredoxin" evidence="13">
    <location>
        <begin position="5"/>
        <end position="160"/>
    </location>
</feature>
<dbReference type="CDD" id="cd03017">
    <property type="entry name" value="PRX_BCP"/>
    <property type="match status" value="1"/>
</dbReference>
<dbReference type="EC" id="1.11.1.24" evidence="3"/>
<protein>
    <recommendedName>
        <fullName evidence="3">thioredoxin-dependent peroxiredoxin</fullName>
        <ecNumber evidence="3">1.11.1.24</ecNumber>
    </recommendedName>
    <alternativeName>
        <fullName evidence="11">Bacterioferritin comigratory protein</fullName>
    </alternativeName>
    <alternativeName>
        <fullName evidence="9">Thioredoxin peroxidase</fullName>
    </alternativeName>
</protein>
<evidence type="ECO:0000313" key="15">
    <source>
        <dbReference type="Proteomes" id="UP000600080"/>
    </source>
</evidence>
<comment type="catalytic activity">
    <reaction evidence="12">
        <text>a hydroperoxide + [thioredoxin]-dithiol = an alcohol + [thioredoxin]-disulfide + H2O</text>
        <dbReference type="Rhea" id="RHEA:62620"/>
        <dbReference type="Rhea" id="RHEA-COMP:10698"/>
        <dbReference type="Rhea" id="RHEA-COMP:10700"/>
        <dbReference type="ChEBI" id="CHEBI:15377"/>
        <dbReference type="ChEBI" id="CHEBI:29950"/>
        <dbReference type="ChEBI" id="CHEBI:30879"/>
        <dbReference type="ChEBI" id="CHEBI:35924"/>
        <dbReference type="ChEBI" id="CHEBI:50058"/>
        <dbReference type="EC" id="1.11.1.24"/>
    </reaction>
</comment>
<evidence type="ECO:0000256" key="3">
    <source>
        <dbReference type="ARBA" id="ARBA00013017"/>
    </source>
</evidence>
<evidence type="ECO:0000256" key="7">
    <source>
        <dbReference type="ARBA" id="ARBA00023157"/>
    </source>
</evidence>
<dbReference type="PANTHER" id="PTHR42801">
    <property type="entry name" value="THIOREDOXIN-DEPENDENT PEROXIDE REDUCTASE"/>
    <property type="match status" value="1"/>
</dbReference>
<dbReference type="PIRSF" id="PIRSF000239">
    <property type="entry name" value="AHPC"/>
    <property type="match status" value="1"/>
</dbReference>
<name>A0ABQ2J8P4_9ACTN</name>
<dbReference type="Pfam" id="PF00578">
    <property type="entry name" value="AhpC-TSA"/>
    <property type="match status" value="1"/>
</dbReference>
<dbReference type="RefSeq" id="WP_189097065.1">
    <property type="nucleotide sequence ID" value="NZ_BMND01000005.1"/>
</dbReference>
<accession>A0ABQ2J8P4</accession>
<comment type="subunit">
    <text evidence="2">Monomer.</text>
</comment>
<keyword evidence="6" id="KW-0560">Oxidoreductase</keyword>
<evidence type="ECO:0000256" key="8">
    <source>
        <dbReference type="ARBA" id="ARBA00023284"/>
    </source>
</evidence>
<evidence type="ECO:0000256" key="10">
    <source>
        <dbReference type="ARBA" id="ARBA00038489"/>
    </source>
</evidence>
<evidence type="ECO:0000313" key="14">
    <source>
        <dbReference type="EMBL" id="GGN40384.1"/>
    </source>
</evidence>
<reference evidence="15" key="1">
    <citation type="journal article" date="2019" name="Int. J. Syst. Evol. Microbiol.">
        <title>The Global Catalogue of Microorganisms (GCM) 10K type strain sequencing project: providing services to taxonomists for standard genome sequencing and annotation.</title>
        <authorList>
            <consortium name="The Broad Institute Genomics Platform"/>
            <consortium name="The Broad Institute Genome Sequencing Center for Infectious Disease"/>
            <person name="Wu L."/>
            <person name="Ma J."/>
        </authorList>
    </citation>
    <scope>NUCLEOTIDE SEQUENCE [LARGE SCALE GENOMIC DNA]</scope>
    <source>
        <strain evidence="15">CGMCC 4.7323</strain>
    </source>
</reference>
<evidence type="ECO:0000256" key="1">
    <source>
        <dbReference type="ARBA" id="ARBA00003330"/>
    </source>
</evidence>
<keyword evidence="5" id="KW-0049">Antioxidant</keyword>